<evidence type="ECO:0000259" key="10">
    <source>
        <dbReference type="Pfam" id="PF10394"/>
    </source>
</evidence>
<evidence type="ECO:0000256" key="1">
    <source>
        <dbReference type="ARBA" id="ARBA00004123"/>
    </source>
</evidence>
<comment type="catalytic activity">
    <reaction evidence="8 9">
        <text>L-lysyl-[protein] + acetyl-CoA = N(6)-acetyl-L-lysyl-[protein] + CoA + H(+)</text>
        <dbReference type="Rhea" id="RHEA:45948"/>
        <dbReference type="Rhea" id="RHEA-COMP:9752"/>
        <dbReference type="Rhea" id="RHEA-COMP:10731"/>
        <dbReference type="ChEBI" id="CHEBI:15378"/>
        <dbReference type="ChEBI" id="CHEBI:29969"/>
        <dbReference type="ChEBI" id="CHEBI:57287"/>
        <dbReference type="ChEBI" id="CHEBI:57288"/>
        <dbReference type="ChEBI" id="CHEBI:61930"/>
        <dbReference type="EC" id="2.3.1.48"/>
    </reaction>
</comment>
<feature type="domain" description="Histone acetyltransferase type B catalytic subunit C-terminal" evidence="11">
    <location>
        <begin position="278"/>
        <end position="329"/>
    </location>
</feature>
<evidence type="ECO:0000256" key="8">
    <source>
        <dbReference type="ARBA" id="ARBA00048017"/>
    </source>
</evidence>
<dbReference type="Gene3D" id="1.10.10.390">
    <property type="match status" value="1"/>
</dbReference>
<organism evidence="12 13">
    <name type="scientific">Saccoglossus kowalevskii</name>
    <name type="common">Acorn worm</name>
    <dbReference type="NCBI Taxonomy" id="10224"/>
    <lineage>
        <taxon>Eukaryota</taxon>
        <taxon>Metazoa</taxon>
        <taxon>Hemichordata</taxon>
        <taxon>Enteropneusta</taxon>
        <taxon>Harrimaniidae</taxon>
        <taxon>Saccoglossus</taxon>
    </lineage>
</organism>
<dbReference type="CDD" id="cd04301">
    <property type="entry name" value="NAT_SF"/>
    <property type="match status" value="1"/>
</dbReference>
<name>A0ABM0GGT3_SACKO</name>
<evidence type="ECO:0000256" key="4">
    <source>
        <dbReference type="ARBA" id="ARBA00021268"/>
    </source>
</evidence>
<accession>A0ABM0GGT3</accession>
<feature type="domain" description="Histone acetyl transferase HAT1 N-terminal" evidence="10">
    <location>
        <begin position="18"/>
        <end position="179"/>
    </location>
</feature>
<evidence type="ECO:0000256" key="2">
    <source>
        <dbReference type="ARBA" id="ARBA00010543"/>
    </source>
</evidence>
<dbReference type="InterPro" id="IPR016181">
    <property type="entry name" value="Acyl_CoA_acyltransferase"/>
</dbReference>
<reference evidence="13" key="1">
    <citation type="journal article" date="2008" name="Biol. Bull.">
        <title>cDNA sequences for transcription factors and signaling proteins of the hemichordate Saccoglossus kowalevskii: efficacy of the expressed sequence tag (EST) approach for evolutionary and developmental studies of a new organism.</title>
        <authorList>
            <person name="Freeman R.M. Jr."/>
            <person name="Wu M."/>
            <person name="Cordonnier-Pratt M.M."/>
            <person name="Pratt L.H."/>
            <person name="Gruber C.E."/>
            <person name="Smith M."/>
            <person name="Lander E.S."/>
            <person name="Stange-Thomann N."/>
            <person name="Lowe C.J."/>
            <person name="Gerhart J."/>
            <person name="Kirschner M."/>
        </authorList>
    </citation>
    <scope>NUCLEOTIDE SEQUENCE</scope>
</reference>
<reference evidence="13" key="2">
    <citation type="submission" date="2025-08" db="UniProtKB">
        <authorList>
            <consortium name="RefSeq"/>
        </authorList>
    </citation>
    <scope>IDENTIFICATION</scope>
</reference>
<keyword evidence="7 9" id="KW-0012">Acyltransferase</keyword>
<evidence type="ECO:0000256" key="3">
    <source>
        <dbReference type="ARBA" id="ARBA00013184"/>
    </source>
</evidence>
<dbReference type="GeneID" id="100369845"/>
<dbReference type="EC" id="2.3.1.48" evidence="3 9"/>
<dbReference type="SUPFAM" id="SSF55729">
    <property type="entry name" value="Acyl-CoA N-acyltransferases (Nat)"/>
    <property type="match status" value="1"/>
</dbReference>
<evidence type="ECO:0000259" key="11">
    <source>
        <dbReference type="Pfam" id="PF21183"/>
    </source>
</evidence>
<dbReference type="PANTHER" id="PTHR12046">
    <property type="entry name" value="HISTONE ACETYLTRANSFERASE TYPE B CATALYTIC SUBUNIT"/>
    <property type="match status" value="1"/>
</dbReference>
<gene>
    <name evidence="13" type="primary">Hat1</name>
</gene>
<evidence type="ECO:0000256" key="9">
    <source>
        <dbReference type="PIRNR" id="PIRNR038084"/>
    </source>
</evidence>
<keyword evidence="6" id="KW-0539">Nucleus</keyword>
<dbReference type="RefSeq" id="NP_001171746.1">
    <property type="nucleotide sequence ID" value="NM_001184817.1"/>
</dbReference>
<evidence type="ECO:0000256" key="5">
    <source>
        <dbReference type="ARBA" id="ARBA00022679"/>
    </source>
</evidence>
<dbReference type="InterPro" id="IPR048776">
    <property type="entry name" value="HAT1_C"/>
</dbReference>
<evidence type="ECO:0000256" key="7">
    <source>
        <dbReference type="ARBA" id="ARBA00023315"/>
    </source>
</evidence>
<dbReference type="Gene3D" id="3.90.360.10">
    <property type="entry name" value="Histone acetyl transferase 1 (HAT1), N-terminal domain"/>
    <property type="match status" value="1"/>
</dbReference>
<protein>
    <recommendedName>
        <fullName evidence="4 9">Histone acetyltransferase type B catalytic subunit</fullName>
        <ecNumber evidence="3 9">2.3.1.48</ecNumber>
    </recommendedName>
</protein>
<dbReference type="PIRSF" id="PIRSF038084">
    <property type="entry name" value="HAT-B_cat"/>
    <property type="match status" value="1"/>
</dbReference>
<dbReference type="Proteomes" id="UP000694865">
    <property type="component" value="Unplaced"/>
</dbReference>
<evidence type="ECO:0000256" key="6">
    <source>
        <dbReference type="ARBA" id="ARBA00023242"/>
    </source>
</evidence>
<dbReference type="InterPro" id="IPR013523">
    <property type="entry name" value="Hist_AcTrfase_HAT1_C"/>
</dbReference>
<comment type="similarity">
    <text evidence="2 9">Belongs to the HAT1 family.</text>
</comment>
<dbReference type="Gene3D" id="3.40.630.30">
    <property type="match status" value="1"/>
</dbReference>
<dbReference type="GO" id="GO:0061733">
    <property type="term" value="F:protein-lysine-acetyltransferase activity"/>
    <property type="evidence" value="ECO:0007669"/>
    <property type="project" value="UniProtKB-EC"/>
</dbReference>
<sequence>MAVGIAEISIMRTSLEQYVTSANDAIHIKLVKTPSDIDDDSKNFHPEFTHQLFGQSENIFGYKNLKIQLYYSAGLLNLYLGKTCSEKLDPTRLDNIPADDIAKVIIEKLGVHPTDSLDKFRSELSKEDSFTPFGDLLHSYSVHKNGEDTQFEIYKCDTTTPGFIKYHERLQTFLWWFIDAVSYINIDDDRWIFYVVYERSVINGKPQHSVVGYCTVYKYYAYPTKIRPRISQMLILPPYQRQGHGAQLLEAIYIDHRQNPTVLDITVEDPSEEFICLRDYVDCKVCMHLASFSTECLQEGFTEDMAQEAQVKLKINQKQARRVYEILRLRVTDESNANQFKEYRLDIKKRLNIPYQREKSDMEKMKKALKPEELAATMAGQSLQERHNNLEKMFQELLVDYRKVVERLARS</sequence>
<dbReference type="Pfam" id="PF21183">
    <property type="entry name" value="HAT1_C"/>
    <property type="match status" value="1"/>
</dbReference>
<dbReference type="InterPro" id="IPR019467">
    <property type="entry name" value="Hat1_N"/>
</dbReference>
<proteinExistence type="inferred from homology"/>
<dbReference type="InterPro" id="IPR037113">
    <property type="entry name" value="Hat1_N_sf"/>
</dbReference>
<evidence type="ECO:0000313" key="13">
    <source>
        <dbReference type="RefSeq" id="NP_001171746.1"/>
    </source>
</evidence>
<keyword evidence="5 9" id="KW-0808">Transferase</keyword>
<evidence type="ECO:0000313" key="12">
    <source>
        <dbReference type="Proteomes" id="UP000694865"/>
    </source>
</evidence>
<comment type="subcellular location">
    <subcellularLocation>
        <location evidence="1">Nucleus</location>
    </subcellularLocation>
</comment>
<dbReference type="InterPro" id="IPR017380">
    <property type="entry name" value="Hist_AcTrfase_B-typ_cat-su"/>
</dbReference>
<keyword evidence="12" id="KW-1185">Reference proteome</keyword>
<dbReference type="Pfam" id="PF10394">
    <property type="entry name" value="Hat1_N"/>
    <property type="match status" value="1"/>
</dbReference>